<dbReference type="AlphaFoldDB" id="A0A841L9X2"/>
<protein>
    <recommendedName>
        <fullName evidence="1">PLL-like beta propeller domain-containing protein</fullName>
    </recommendedName>
</protein>
<dbReference type="Proteomes" id="UP000538147">
    <property type="component" value="Unassembled WGS sequence"/>
</dbReference>
<dbReference type="EMBL" id="JACIIV010000037">
    <property type="protein sequence ID" value="MBB6229230.1"/>
    <property type="molecule type" value="Genomic_DNA"/>
</dbReference>
<evidence type="ECO:0000259" key="1">
    <source>
        <dbReference type="Pfam" id="PF26607"/>
    </source>
</evidence>
<evidence type="ECO:0000313" key="3">
    <source>
        <dbReference type="Proteomes" id="UP000538147"/>
    </source>
</evidence>
<keyword evidence="3" id="KW-1185">Reference proteome</keyword>
<accession>A0A841L9X2</accession>
<dbReference type="RefSeq" id="WP_184202767.1">
    <property type="nucleotide sequence ID" value="NZ_BMOX01000063.1"/>
</dbReference>
<sequence>MASWKGWKTVPGGGQTPDAPSAFGGVIVAVRGNDNGIYTNTFISGTSWEGWREIPGGARTPSAPTVTILNDNVYVFARGNNNGIFFNRRAGNIWSGWAEVPGGELTDVAPAAAPGVLLTRAGNGAIRFLAFDDGPVWRFGWADIPGGGRTLSAPAITKFGRGFFCFVRGTDDGIHFIDLGADRSLWGVWHEVDGGGRTPSAPAIANGLLCVRGTDNELHHNSFNGSDSWTGWQRVPGGGQTLDAPALAHTPGFFTLIVRGTDSGIHFNFSD</sequence>
<evidence type="ECO:0000313" key="2">
    <source>
        <dbReference type="EMBL" id="MBB6229230.1"/>
    </source>
</evidence>
<feature type="domain" description="PLL-like beta propeller" evidence="1">
    <location>
        <begin position="2"/>
        <end position="264"/>
    </location>
</feature>
<name>A0A841L9X2_9SPHN</name>
<dbReference type="Gene3D" id="2.120.10.70">
    <property type="entry name" value="Fucose-specific lectin"/>
    <property type="match status" value="1"/>
</dbReference>
<comment type="caution">
    <text evidence="2">The sequence shown here is derived from an EMBL/GenBank/DDBJ whole genome shotgun (WGS) entry which is preliminary data.</text>
</comment>
<dbReference type="Pfam" id="PF26607">
    <property type="entry name" value="DUF8189"/>
    <property type="match status" value="1"/>
</dbReference>
<proteinExistence type="predicted"/>
<dbReference type="InterPro" id="IPR058502">
    <property type="entry name" value="PLL-like_beta-prop"/>
</dbReference>
<organism evidence="2 3">
    <name type="scientific">Polymorphobacter multimanifer</name>
    <dbReference type="NCBI Taxonomy" id="1070431"/>
    <lineage>
        <taxon>Bacteria</taxon>
        <taxon>Pseudomonadati</taxon>
        <taxon>Pseudomonadota</taxon>
        <taxon>Alphaproteobacteria</taxon>
        <taxon>Sphingomonadales</taxon>
        <taxon>Sphingosinicellaceae</taxon>
        <taxon>Polymorphobacter</taxon>
    </lineage>
</organism>
<gene>
    <name evidence="2" type="ORF">FHS79_003431</name>
</gene>
<dbReference type="SUPFAM" id="SSF89372">
    <property type="entry name" value="Fucose-specific lectin"/>
    <property type="match status" value="2"/>
</dbReference>
<reference evidence="2 3" key="1">
    <citation type="submission" date="2020-08" db="EMBL/GenBank/DDBJ databases">
        <title>Genomic Encyclopedia of Type Strains, Phase IV (KMG-IV): sequencing the most valuable type-strain genomes for metagenomic binning, comparative biology and taxonomic classification.</title>
        <authorList>
            <person name="Goeker M."/>
        </authorList>
    </citation>
    <scope>NUCLEOTIDE SEQUENCE [LARGE SCALE GENOMIC DNA]</scope>
    <source>
        <strain evidence="2 3">DSM 102189</strain>
    </source>
</reference>